<organism evidence="7 8">
    <name type="scientific">Caloramator quimbayensis</name>
    <dbReference type="NCBI Taxonomy" id="1147123"/>
    <lineage>
        <taxon>Bacteria</taxon>
        <taxon>Bacillati</taxon>
        <taxon>Bacillota</taxon>
        <taxon>Clostridia</taxon>
        <taxon>Eubacteriales</taxon>
        <taxon>Clostridiaceae</taxon>
        <taxon>Caloramator</taxon>
    </lineage>
</organism>
<evidence type="ECO:0000256" key="3">
    <source>
        <dbReference type="PROSITE-ProRule" id="PRU00284"/>
    </source>
</evidence>
<dbReference type="Proteomes" id="UP000190105">
    <property type="component" value="Unassembled WGS sequence"/>
</dbReference>
<dbReference type="PANTHER" id="PTHR32089">
    <property type="entry name" value="METHYL-ACCEPTING CHEMOTAXIS PROTEIN MCPB"/>
    <property type="match status" value="1"/>
</dbReference>
<feature type="domain" description="HAMP" evidence="6">
    <location>
        <begin position="224"/>
        <end position="276"/>
    </location>
</feature>
<accession>A0A1T4WNF9</accession>
<keyword evidence="4" id="KW-0472">Membrane</keyword>
<dbReference type="SUPFAM" id="SSF58104">
    <property type="entry name" value="Methyl-accepting chemotaxis protein (MCP) signaling domain"/>
    <property type="match status" value="1"/>
</dbReference>
<dbReference type="InterPro" id="IPR024478">
    <property type="entry name" value="HlyB_4HB_MCP"/>
</dbReference>
<keyword evidence="4" id="KW-0812">Transmembrane</keyword>
<keyword evidence="4" id="KW-1133">Transmembrane helix</keyword>
<dbReference type="STRING" id="1147123.SAMN05443428_102132"/>
<protein>
    <submittedName>
        <fullName evidence="7">Methyl-accepting chemotaxis protein</fullName>
    </submittedName>
</protein>
<dbReference type="Pfam" id="PF12729">
    <property type="entry name" value="4HB_MCP_1"/>
    <property type="match status" value="1"/>
</dbReference>
<dbReference type="SMART" id="SM00304">
    <property type="entry name" value="HAMP"/>
    <property type="match status" value="1"/>
</dbReference>
<feature type="domain" description="Methyl-accepting transducer" evidence="5">
    <location>
        <begin position="288"/>
        <end position="532"/>
    </location>
</feature>
<dbReference type="InterPro" id="IPR004089">
    <property type="entry name" value="MCPsignal_dom"/>
</dbReference>
<gene>
    <name evidence="7" type="ORF">SAMN05443428_102132</name>
</gene>
<evidence type="ECO:0000256" key="2">
    <source>
        <dbReference type="ARBA" id="ARBA00029447"/>
    </source>
</evidence>
<dbReference type="EMBL" id="FUYH01000002">
    <property type="protein sequence ID" value="SKA78428.1"/>
    <property type="molecule type" value="Genomic_DNA"/>
</dbReference>
<dbReference type="PRINTS" id="PR00260">
    <property type="entry name" value="CHEMTRNSDUCR"/>
</dbReference>
<dbReference type="RefSeq" id="WP_242948668.1">
    <property type="nucleotide sequence ID" value="NZ_FUYH01000002.1"/>
</dbReference>
<name>A0A1T4WNF9_9CLOT</name>
<dbReference type="PROSITE" id="PS50885">
    <property type="entry name" value="HAMP"/>
    <property type="match status" value="1"/>
</dbReference>
<dbReference type="InterPro" id="IPR004090">
    <property type="entry name" value="Chemotax_Me-accpt_rcpt"/>
</dbReference>
<dbReference type="Pfam" id="PF00672">
    <property type="entry name" value="HAMP"/>
    <property type="match status" value="1"/>
</dbReference>
<reference evidence="8" key="1">
    <citation type="submission" date="2017-02" db="EMBL/GenBank/DDBJ databases">
        <authorList>
            <person name="Varghese N."/>
            <person name="Submissions S."/>
        </authorList>
    </citation>
    <scope>NUCLEOTIDE SEQUENCE [LARGE SCALE GENOMIC DNA]</scope>
    <source>
        <strain evidence="8">USBA 833</strain>
    </source>
</reference>
<feature type="transmembrane region" description="Helical" evidence="4">
    <location>
        <begin position="200"/>
        <end position="222"/>
    </location>
</feature>
<evidence type="ECO:0000313" key="7">
    <source>
        <dbReference type="EMBL" id="SKA78428.1"/>
    </source>
</evidence>
<dbReference type="PANTHER" id="PTHR32089:SF112">
    <property type="entry name" value="LYSOZYME-LIKE PROTEIN-RELATED"/>
    <property type="match status" value="1"/>
</dbReference>
<sequence>MKLNMRKERSVMKFFVDLSIRKKLTSIFVLIFIFQLSIGAIGIISTKKISASADYMYSTNLVSIKDLHEIQGGMNEIRADVLKLIYEKDNSKINDLSKSIDDSISKIYNAIQHYDTMKRTQEEEKLYEEFKNDFTKYTDKVNRVTTFAKNNDFNNAVLAYNTELKPVTDSILGKIHRCIEINDEVAKNDNANNIKLFKTITYIIAITSLIAFIIVLLLAYIVSKNIISPLEEIKGFAQRISNYDFSQIINIKRKDEFGQTAQSLNTAQENIRGFIKMIMDSSNQIKISSKDLSSAIEDLTIKSITIDEAVNSIAGTMQESTAATQEINASIEEVDASINELSKRALEGSNNANEFKERAFEVQKSSERAIEDNEKIFEEKKKHMERVIEKGKVVDNIKVMADTIGSISEQTNLLALNAAIEAARAGEMGRGFAVVADEVRKLAEQSSEAVKNIQETIVNVQKAFKESIEANSDILNFINSDVRQQFKAYGQTGKQYFEDSEFVSRMSQEIAAMSEELTATVGQVSDAAVSMAANSQKTGEQAQMIMESVNETTKAIEKVAVSIHSQNEAAEKLNEMIQRFKI</sequence>
<dbReference type="AlphaFoldDB" id="A0A1T4WNF9"/>
<evidence type="ECO:0000259" key="6">
    <source>
        <dbReference type="PROSITE" id="PS50885"/>
    </source>
</evidence>
<evidence type="ECO:0000256" key="4">
    <source>
        <dbReference type="SAM" id="Phobius"/>
    </source>
</evidence>
<dbReference type="SMART" id="SM00283">
    <property type="entry name" value="MA"/>
    <property type="match status" value="1"/>
</dbReference>
<keyword evidence="1 3" id="KW-0807">Transducer</keyword>
<evidence type="ECO:0000259" key="5">
    <source>
        <dbReference type="PROSITE" id="PS50111"/>
    </source>
</evidence>
<dbReference type="PROSITE" id="PS50111">
    <property type="entry name" value="CHEMOTAXIS_TRANSDUC_2"/>
    <property type="match status" value="1"/>
</dbReference>
<evidence type="ECO:0000313" key="8">
    <source>
        <dbReference type="Proteomes" id="UP000190105"/>
    </source>
</evidence>
<dbReference type="GO" id="GO:0007165">
    <property type="term" value="P:signal transduction"/>
    <property type="evidence" value="ECO:0007669"/>
    <property type="project" value="UniProtKB-KW"/>
</dbReference>
<dbReference type="GO" id="GO:0004888">
    <property type="term" value="F:transmembrane signaling receptor activity"/>
    <property type="evidence" value="ECO:0007669"/>
    <property type="project" value="InterPro"/>
</dbReference>
<comment type="similarity">
    <text evidence="2">Belongs to the methyl-accepting chemotaxis (MCP) protein family.</text>
</comment>
<dbReference type="InterPro" id="IPR003660">
    <property type="entry name" value="HAMP_dom"/>
</dbReference>
<evidence type="ECO:0000256" key="1">
    <source>
        <dbReference type="ARBA" id="ARBA00023224"/>
    </source>
</evidence>
<dbReference type="Gene3D" id="1.10.287.950">
    <property type="entry name" value="Methyl-accepting chemotaxis protein"/>
    <property type="match status" value="1"/>
</dbReference>
<dbReference type="Pfam" id="PF00015">
    <property type="entry name" value="MCPsignal"/>
    <property type="match status" value="1"/>
</dbReference>
<dbReference type="GO" id="GO:0006935">
    <property type="term" value="P:chemotaxis"/>
    <property type="evidence" value="ECO:0007669"/>
    <property type="project" value="InterPro"/>
</dbReference>
<proteinExistence type="inferred from homology"/>
<keyword evidence="8" id="KW-1185">Reference proteome</keyword>
<dbReference type="GO" id="GO:0016020">
    <property type="term" value="C:membrane"/>
    <property type="evidence" value="ECO:0007669"/>
    <property type="project" value="InterPro"/>
</dbReference>
<dbReference type="CDD" id="cd06225">
    <property type="entry name" value="HAMP"/>
    <property type="match status" value="1"/>
</dbReference>